<dbReference type="EMBL" id="CP002727">
    <property type="protein sequence ID" value="AEF22846.1"/>
    <property type="molecule type" value="Genomic_DNA"/>
</dbReference>
<comment type="function">
    <text evidence="16">Endoribonuclease that plays a central role in RNA processing and decay. Required for the maturation of 5S and 16S rRNAs and the majority of tRNAs. Also involved in the degradation of most mRNAs.</text>
</comment>
<keyword evidence="11 16" id="KW-0378">Hydrolase</keyword>
<name>F6AIW1_PSEF1</name>
<dbReference type="Pfam" id="PF20833">
    <property type="entry name" value="RNase_E_G_Thio"/>
    <property type="match status" value="1"/>
</dbReference>
<dbReference type="GO" id="GO:0008270">
    <property type="term" value="F:zinc ion binding"/>
    <property type="evidence" value="ECO:0007669"/>
    <property type="project" value="UniProtKB-UniRule"/>
</dbReference>
<feature type="region of interest" description="Disordered" evidence="17">
    <location>
        <begin position="820"/>
        <end position="860"/>
    </location>
</feature>
<evidence type="ECO:0000256" key="13">
    <source>
        <dbReference type="ARBA" id="ARBA00022842"/>
    </source>
</evidence>
<sequence length="1055" mass="116381">MKRMLINATQPEELRVALVDGQRLYDLDIESGARVQKKSNIYKGRITRVEPSLEAAFVDFGSERHGFLPLKEISREYFSKAPEGRVNIKDVLKEGQEVIVQVEKEERGNKGAALTTFISLAGRYLVLMPNNPRAGGISRRIEGEERNELREALNGLDIPGDMGLIVRTAGLGRSSEEMQWDLDYLLQLWSAIKEASQDRPAPFLIYQESNVIIRAIRDYLRQDIGEVLVDSVEAQEEALTFIRQVMPQYASKIKLYEDSVPLFNRFQIESQIETAFQREVKLPSGGSIYIDPTEALVSIDINSARATKGSDIEETALQTNLEAAEEIARQLRLRDIGGLIVIDFIDMTPAKNQRAVEEKVREALEADRARVQVGRISRFGLLEMSRQRLRPSLGESSGIVCPRCNGQGIIRDVESLSLAILRLIEEEALKDRTAEVRAQVPIPVAAFLLNEKRNSITKIELRTRARIVILPNDHLETPHFEVQRIRDDSPEAQSAQTSYEMATVEAEEEKPAAATRTLVRQEAAIKAAPPRTAPAPVSEAAPAAPVAAAAPAGGLFKGLVKSLVGLFAGAEEQKPTVVEKKPGERQPRGDERRNGRQQNRNRGNRRDDDRKPREERQPREDRAAREERAPREERQPRAPREERAPREDRQPRENVEVREPQEVRQSRPPREGQENRRERRPREERQPRELRAPLDTEPQNENAAVAGEEARAERPQREPRQPRQPREERQPRAEQAKADSAEEEVLNSEEQQDDEQDGNEGGDRPRRRSRGQRRRSNRRERQRDADGNPIEGSEENAEQPVAGASIAAAATVAAVIAETEQPAEQNAASESQPAAPVEAAQAPAAVEAEQPAPAEQAAPAPVVAERADVVVEALPEVEQPREQAPVFEAVAEQPAVAAEPVSEPVVAEAPASEQPVVEAPVAEPAPATEAAPVAEVEAAPAVEQAPAVEAEQPAPAAPASSNGRAPNDPREVRRRKREEERLAREAEEAAKAAAAAPAVVAAAPVVEAAPAVESETVVDAQPASESVEQAEQPEVIVTPVDESAQRDQDTAKPQA</sequence>
<comment type="similarity">
    <text evidence="1">Belongs to the RNase E/G family. RNase G subfamily.</text>
</comment>
<keyword evidence="12 16" id="KW-0862">Zinc</keyword>
<keyword evidence="15 16" id="KW-0472">Membrane</keyword>
<evidence type="ECO:0000313" key="19">
    <source>
        <dbReference type="EMBL" id="AEF22846.1"/>
    </source>
</evidence>
<feature type="compositionally biased region" description="Basic and acidic residues" evidence="17">
    <location>
        <begin position="967"/>
        <end position="990"/>
    </location>
</feature>
<feature type="compositionally biased region" description="Basic and acidic residues" evidence="17">
    <location>
        <begin position="604"/>
        <end position="694"/>
    </location>
</feature>
<comment type="subunit">
    <text evidence="16">Component of the RNA degradosome, which is a multiprotein complex involved in RNA processing and mRNA degradation. Within the RNA degradosome, RNase E assembles into a homotetramer formed by a dimer of dimers.</text>
</comment>
<dbReference type="Pfam" id="PF00575">
    <property type="entry name" value="S1"/>
    <property type="match status" value="1"/>
</dbReference>
<evidence type="ECO:0000256" key="5">
    <source>
        <dbReference type="ARBA" id="ARBA00022552"/>
    </source>
</evidence>
<dbReference type="eggNOG" id="COG1530">
    <property type="taxonomic scope" value="Bacteria"/>
</dbReference>
<evidence type="ECO:0000256" key="15">
    <source>
        <dbReference type="ARBA" id="ARBA00023136"/>
    </source>
</evidence>
<dbReference type="Gene3D" id="3.40.1260.20">
    <property type="entry name" value="Ribonuclease E, catalytic domain"/>
    <property type="match status" value="1"/>
</dbReference>
<feature type="binding site" evidence="16">
    <location>
        <position position="401"/>
    </location>
    <ligand>
        <name>Zn(2+)</name>
        <dbReference type="ChEBI" id="CHEBI:29105"/>
        <note>ligand shared between dimeric partners</note>
    </ligand>
</feature>
<dbReference type="Proteomes" id="UP000000686">
    <property type="component" value="Chromosome"/>
</dbReference>
<dbReference type="SUPFAM" id="SSF50249">
    <property type="entry name" value="Nucleic acid-binding proteins"/>
    <property type="match status" value="1"/>
</dbReference>
<evidence type="ECO:0000256" key="10">
    <source>
        <dbReference type="ARBA" id="ARBA00022759"/>
    </source>
</evidence>
<feature type="compositionally biased region" description="Basic residues" evidence="17">
    <location>
        <begin position="765"/>
        <end position="778"/>
    </location>
</feature>
<proteinExistence type="inferred from homology"/>
<evidence type="ECO:0000256" key="14">
    <source>
        <dbReference type="ARBA" id="ARBA00022884"/>
    </source>
</evidence>
<gene>
    <name evidence="16" type="primary">rne</name>
    <name evidence="19" type="ordered locus">Psefu_2882</name>
</gene>
<evidence type="ECO:0000256" key="4">
    <source>
        <dbReference type="ARBA" id="ARBA00022519"/>
    </source>
</evidence>
<keyword evidence="8 16" id="KW-0479">Metal-binding</keyword>
<keyword evidence="10 16" id="KW-0255">Endonuclease</keyword>
<feature type="binding site" evidence="16">
    <location>
        <position position="300"/>
    </location>
    <ligand>
        <name>Mg(2+)</name>
        <dbReference type="ChEBI" id="CHEBI:18420"/>
        <note>catalytic</note>
    </ligand>
</feature>
<keyword evidence="16" id="KW-0820">tRNA-binding</keyword>
<dbReference type="GO" id="GO:0000287">
    <property type="term" value="F:magnesium ion binding"/>
    <property type="evidence" value="ECO:0007669"/>
    <property type="project" value="UniProtKB-UniRule"/>
</dbReference>
<evidence type="ECO:0000256" key="1">
    <source>
        <dbReference type="ARBA" id="ARBA00005663"/>
    </source>
</evidence>
<evidence type="ECO:0000256" key="3">
    <source>
        <dbReference type="ARBA" id="ARBA00022490"/>
    </source>
</evidence>
<keyword evidence="3 16" id="KW-0963">Cytoplasm</keyword>
<dbReference type="FunFam" id="2.40.50.140:FF:000040">
    <property type="entry name" value="Ribonuclease E"/>
    <property type="match status" value="1"/>
</dbReference>
<dbReference type="GO" id="GO:0009898">
    <property type="term" value="C:cytoplasmic side of plasma membrane"/>
    <property type="evidence" value="ECO:0007669"/>
    <property type="project" value="UniProtKB-UniRule"/>
</dbReference>
<accession>F6AIW1</accession>
<comment type="cofactor">
    <cofactor evidence="16">
        <name>Mg(2+)</name>
        <dbReference type="ChEBI" id="CHEBI:18420"/>
    </cofactor>
    <text evidence="16">Binds 1 Mg(2+) ion per subunit.</text>
</comment>
<feature type="region of interest" description="Disordered" evidence="17">
    <location>
        <begin position="575"/>
        <end position="803"/>
    </location>
</feature>
<dbReference type="InterPro" id="IPR003029">
    <property type="entry name" value="S1_domain"/>
</dbReference>
<evidence type="ECO:0000313" key="20">
    <source>
        <dbReference type="Proteomes" id="UP000000686"/>
    </source>
</evidence>
<evidence type="ECO:0000256" key="17">
    <source>
        <dbReference type="SAM" id="MobiDB-lite"/>
    </source>
</evidence>
<dbReference type="PANTHER" id="PTHR30001">
    <property type="entry name" value="RIBONUCLEASE"/>
    <property type="match status" value="1"/>
</dbReference>
<dbReference type="RefSeq" id="WP_013791973.1">
    <property type="nucleotide sequence ID" value="NC_015556.1"/>
</dbReference>
<dbReference type="GO" id="GO:0005737">
    <property type="term" value="C:cytoplasm"/>
    <property type="evidence" value="ECO:0007669"/>
    <property type="project" value="UniProtKB-SubCell"/>
</dbReference>
<dbReference type="InterPro" id="IPR019307">
    <property type="entry name" value="RNA-bd_AU-1/RNase_E/G"/>
</dbReference>
<reference evidence="19 20" key="1">
    <citation type="submission" date="2011-04" db="EMBL/GenBank/DDBJ databases">
        <title>Complete sequence of Pseudomonas fulva 12-X.</title>
        <authorList>
            <consortium name="US DOE Joint Genome Institute"/>
            <person name="Lucas S."/>
            <person name="Han J."/>
            <person name="Lapidus A."/>
            <person name="Cheng J.-F."/>
            <person name="Goodwin L."/>
            <person name="Pitluck S."/>
            <person name="Peters L."/>
            <person name="Mikhailova N."/>
            <person name="Pagani I."/>
            <person name="Davenport K."/>
            <person name="Han C."/>
            <person name="Tapia R."/>
            <person name="Land M."/>
            <person name="Hauser L."/>
            <person name="Kyrpides N."/>
            <person name="Ivanova N."/>
            <person name="Pagani I."/>
            <person name="Lcollab F.I."/>
            <person name="Woyke T."/>
        </authorList>
    </citation>
    <scope>NUCLEOTIDE SEQUENCE [LARGE SCALE GENOMIC DNA]</scope>
    <source>
        <strain evidence="20">12-X</strain>
    </source>
</reference>
<dbReference type="GO" id="GO:0000049">
    <property type="term" value="F:tRNA binding"/>
    <property type="evidence" value="ECO:0007669"/>
    <property type="project" value="UniProtKB-KW"/>
</dbReference>
<dbReference type="InterPro" id="IPR012340">
    <property type="entry name" value="NA-bd_OB-fold"/>
</dbReference>
<organism evidence="19 20">
    <name type="scientific">Pseudomonas fulva (strain 12-X)</name>
    <dbReference type="NCBI Taxonomy" id="743720"/>
    <lineage>
        <taxon>Bacteria</taxon>
        <taxon>Pseudomonadati</taxon>
        <taxon>Pseudomonadota</taxon>
        <taxon>Gammaproteobacteria</taxon>
        <taxon>Pseudomonadales</taxon>
        <taxon>Pseudomonadaceae</taxon>
        <taxon>Pseudomonas</taxon>
    </lineage>
</organism>
<dbReference type="CDD" id="cd04453">
    <property type="entry name" value="S1_RNase_E"/>
    <property type="match status" value="1"/>
</dbReference>
<dbReference type="GO" id="GO:0008033">
    <property type="term" value="P:tRNA processing"/>
    <property type="evidence" value="ECO:0007669"/>
    <property type="project" value="UniProtKB-UniRule"/>
</dbReference>
<dbReference type="GO" id="GO:0006402">
    <property type="term" value="P:mRNA catabolic process"/>
    <property type="evidence" value="ECO:0007669"/>
    <property type="project" value="UniProtKB-UniRule"/>
</dbReference>
<dbReference type="AlphaFoldDB" id="F6AIW1"/>
<evidence type="ECO:0000256" key="11">
    <source>
        <dbReference type="ARBA" id="ARBA00022801"/>
    </source>
</evidence>
<feature type="compositionally biased region" description="Basic and acidic residues" evidence="17">
    <location>
        <begin position="1043"/>
        <end position="1055"/>
    </location>
</feature>
<evidence type="ECO:0000259" key="18">
    <source>
        <dbReference type="PROSITE" id="PS50126"/>
    </source>
</evidence>
<dbReference type="InterPro" id="IPR004659">
    <property type="entry name" value="RNase_E/G"/>
</dbReference>
<evidence type="ECO:0000256" key="16">
    <source>
        <dbReference type="HAMAP-Rule" id="MF_00970"/>
    </source>
</evidence>
<evidence type="ECO:0000256" key="9">
    <source>
        <dbReference type="ARBA" id="ARBA00022730"/>
    </source>
</evidence>
<keyword evidence="14 16" id="KW-0694">RNA-binding</keyword>
<dbReference type="SMART" id="SM00316">
    <property type="entry name" value="S1"/>
    <property type="match status" value="1"/>
</dbReference>
<feature type="compositionally biased region" description="Basic and acidic residues" evidence="17">
    <location>
        <begin position="575"/>
        <end position="594"/>
    </location>
</feature>
<feature type="binding site" evidence="16">
    <location>
        <position position="343"/>
    </location>
    <ligand>
        <name>Mg(2+)</name>
        <dbReference type="ChEBI" id="CHEBI:18420"/>
        <note>catalytic</note>
    </ligand>
</feature>
<feature type="compositionally biased region" description="Low complexity" evidence="17">
    <location>
        <begin position="827"/>
        <end position="860"/>
    </location>
</feature>
<dbReference type="Pfam" id="PF10150">
    <property type="entry name" value="RNase_E_G"/>
    <property type="match status" value="1"/>
</dbReference>
<keyword evidence="20" id="KW-1185">Reference proteome</keyword>
<dbReference type="KEGG" id="pfv:Psefu_2882"/>
<dbReference type="GO" id="GO:0019843">
    <property type="term" value="F:rRNA binding"/>
    <property type="evidence" value="ECO:0007669"/>
    <property type="project" value="UniProtKB-KW"/>
</dbReference>
<keyword evidence="6 16" id="KW-0819">tRNA processing</keyword>
<dbReference type="STRING" id="743720.Psefu_2882"/>
<dbReference type="PANTHER" id="PTHR30001:SF1">
    <property type="entry name" value="RIBONUCLEASE E_G-LIKE PROTEIN, CHLOROPLASTIC"/>
    <property type="match status" value="1"/>
</dbReference>
<dbReference type="HAMAP" id="MF_00970">
    <property type="entry name" value="RNase_E"/>
    <property type="match status" value="1"/>
</dbReference>
<dbReference type="NCBIfam" id="TIGR00757">
    <property type="entry name" value="RNaseEG"/>
    <property type="match status" value="1"/>
</dbReference>
<dbReference type="GO" id="GO:0006364">
    <property type="term" value="P:rRNA processing"/>
    <property type="evidence" value="ECO:0007669"/>
    <property type="project" value="UniProtKB-UniRule"/>
</dbReference>
<comment type="similarity">
    <text evidence="16">Belongs to the RNase E/G family. RNase E subfamily.</text>
</comment>
<comment type="subcellular location">
    <subcellularLocation>
        <location evidence="16">Cytoplasm</location>
    </subcellularLocation>
    <subcellularLocation>
        <location evidence="16">Cell inner membrane</location>
        <topology evidence="16">Peripheral membrane protein</topology>
        <orientation evidence="16">Cytoplasmic side</orientation>
    </subcellularLocation>
</comment>
<dbReference type="Gene3D" id="2.40.50.140">
    <property type="entry name" value="Nucleic acid-binding proteins"/>
    <property type="match status" value="1"/>
</dbReference>
<keyword evidence="9 16" id="KW-0699">rRNA-binding</keyword>
<evidence type="ECO:0000256" key="12">
    <source>
        <dbReference type="ARBA" id="ARBA00022833"/>
    </source>
</evidence>
<feature type="compositionally biased region" description="Acidic residues" evidence="17">
    <location>
        <begin position="741"/>
        <end position="760"/>
    </location>
</feature>
<feature type="region of interest" description="Disordered" evidence="17">
    <location>
        <begin position="1012"/>
        <end position="1055"/>
    </location>
</feature>
<dbReference type="GO" id="GO:0008995">
    <property type="term" value="F:ribonuclease E activity"/>
    <property type="evidence" value="ECO:0007669"/>
    <property type="project" value="UniProtKB-EC"/>
</dbReference>
<protein>
    <recommendedName>
        <fullName evidence="16">Ribonuclease E</fullName>
        <shortName evidence="16">RNase E</shortName>
        <ecNumber evidence="16">3.1.26.12</ecNumber>
    </recommendedName>
</protein>
<evidence type="ECO:0000256" key="2">
    <source>
        <dbReference type="ARBA" id="ARBA00022475"/>
    </source>
</evidence>
<feature type="region of interest" description="Required for zinc-mediated homotetramerization and catalytic activity" evidence="16">
    <location>
        <begin position="401"/>
        <end position="404"/>
    </location>
</feature>
<dbReference type="HOGENOM" id="CLU_003468_0_3_6"/>
<comment type="catalytic activity">
    <reaction evidence="16">
        <text>Endonucleolytic cleavage of single-stranded RNA in A- and U-rich regions.</text>
        <dbReference type="EC" id="3.1.26.12"/>
    </reaction>
</comment>
<keyword evidence="2 16" id="KW-1003">Cell membrane</keyword>
<dbReference type="NCBIfam" id="NF008074">
    <property type="entry name" value="PRK10811.1"/>
    <property type="match status" value="1"/>
</dbReference>
<dbReference type="PROSITE" id="PS50126">
    <property type="entry name" value="S1"/>
    <property type="match status" value="1"/>
</dbReference>
<dbReference type="FunFam" id="3.40.1260.20:FF:000002">
    <property type="entry name" value="Ribonuclease E"/>
    <property type="match status" value="1"/>
</dbReference>
<evidence type="ECO:0000256" key="7">
    <source>
        <dbReference type="ARBA" id="ARBA00022722"/>
    </source>
</evidence>
<feature type="compositionally biased region" description="Low complexity" evidence="17">
    <location>
        <begin position="894"/>
        <end position="961"/>
    </location>
</feature>
<comment type="cofactor">
    <cofactor evidence="16">
        <name>Zn(2+)</name>
        <dbReference type="ChEBI" id="CHEBI:29105"/>
    </cofactor>
    <text evidence="16">Binds 2 Zn(2+) ions per homotetramer.</text>
</comment>
<keyword evidence="5 16" id="KW-0698">rRNA processing</keyword>
<dbReference type="InterPro" id="IPR028878">
    <property type="entry name" value="RNase_E"/>
</dbReference>
<keyword evidence="13 16" id="KW-0460">Magnesium</keyword>
<feature type="binding site" evidence="16">
    <location>
        <position position="404"/>
    </location>
    <ligand>
        <name>Zn(2+)</name>
        <dbReference type="ChEBI" id="CHEBI:29105"/>
        <note>ligand shared between dimeric partners</note>
    </ligand>
</feature>
<feature type="region of interest" description="Disordered" evidence="17">
    <location>
        <begin position="894"/>
        <end position="1000"/>
    </location>
</feature>
<feature type="compositionally biased region" description="Basic and acidic residues" evidence="17">
    <location>
        <begin position="708"/>
        <end position="740"/>
    </location>
</feature>
<dbReference type="InterPro" id="IPR048583">
    <property type="entry name" value="RNase_E_G_thioredoxin-like"/>
</dbReference>
<dbReference type="EC" id="3.1.26.12" evidence="16"/>
<evidence type="ECO:0000256" key="8">
    <source>
        <dbReference type="ARBA" id="ARBA00022723"/>
    </source>
</evidence>
<feature type="domain" description="S1 motif" evidence="18">
    <location>
        <begin position="39"/>
        <end position="117"/>
    </location>
</feature>
<feature type="compositionally biased region" description="Low complexity" evidence="17">
    <location>
        <begin position="991"/>
        <end position="1000"/>
    </location>
</feature>
<keyword evidence="7 16" id="KW-0540">Nuclease</keyword>
<evidence type="ECO:0000256" key="6">
    <source>
        <dbReference type="ARBA" id="ARBA00022694"/>
    </source>
</evidence>
<dbReference type="OrthoDB" id="9804278at2"/>
<keyword evidence="4 16" id="KW-0997">Cell inner membrane</keyword>